<comment type="caution">
    <text evidence="1">The sequence shown here is derived from an EMBL/GenBank/DDBJ whole genome shotgun (WGS) entry which is preliminary data.</text>
</comment>
<dbReference type="EMBL" id="JAGFNK010000003">
    <property type="protein sequence ID" value="KAI9513135.1"/>
    <property type="molecule type" value="Genomic_DNA"/>
</dbReference>
<evidence type="ECO:0000313" key="2">
    <source>
        <dbReference type="Proteomes" id="UP001207468"/>
    </source>
</evidence>
<gene>
    <name evidence="1" type="ORF">F5148DRAFT_470292</name>
</gene>
<accession>A0ACC0UPA2</accession>
<evidence type="ECO:0000313" key="1">
    <source>
        <dbReference type="EMBL" id="KAI9513135.1"/>
    </source>
</evidence>
<sequence length="200" mass="22814">MSHLCYVYLITLHVKTFVIRQPKPPTESLGAYAHQSNWHPATPLQRSPSHMHHSIVTRNIVLPPQPAPQYPWPTPPSSAHSEAGPNSSAADICPFSNCQRRCGRPQDLERHVLQHLPHCIYCPQPDCQWTGTRRYTLRVHLETKHDGAPLPEQETFTIYDAKGLVKQLMNKDITVALVEYEARSLFQKKAVQLGMLGYWH</sequence>
<protein>
    <submittedName>
        <fullName evidence="1">Uncharacterized protein</fullName>
    </submittedName>
</protein>
<name>A0ACC0UPA2_9AGAM</name>
<organism evidence="1 2">
    <name type="scientific">Russula earlei</name>
    <dbReference type="NCBI Taxonomy" id="71964"/>
    <lineage>
        <taxon>Eukaryota</taxon>
        <taxon>Fungi</taxon>
        <taxon>Dikarya</taxon>
        <taxon>Basidiomycota</taxon>
        <taxon>Agaricomycotina</taxon>
        <taxon>Agaricomycetes</taxon>
        <taxon>Russulales</taxon>
        <taxon>Russulaceae</taxon>
        <taxon>Russula</taxon>
    </lineage>
</organism>
<proteinExistence type="predicted"/>
<reference evidence="1" key="1">
    <citation type="submission" date="2021-03" db="EMBL/GenBank/DDBJ databases">
        <title>Evolutionary priming and transition to the ectomycorrhizal habit in an iconic lineage of mushroom-forming fungi: is preadaptation a requirement?</title>
        <authorList>
            <consortium name="DOE Joint Genome Institute"/>
            <person name="Looney B.P."/>
            <person name="Miyauchi S."/>
            <person name="Morin E."/>
            <person name="Drula E."/>
            <person name="Courty P.E."/>
            <person name="Chicoki N."/>
            <person name="Fauchery L."/>
            <person name="Kohler A."/>
            <person name="Kuo A."/>
            <person name="LaButti K."/>
            <person name="Pangilinan J."/>
            <person name="Lipzen A."/>
            <person name="Riley R."/>
            <person name="Andreopoulos W."/>
            <person name="He G."/>
            <person name="Johnson J."/>
            <person name="Barry K.W."/>
            <person name="Grigoriev I.V."/>
            <person name="Nagy L."/>
            <person name="Hibbett D."/>
            <person name="Henrissat B."/>
            <person name="Matheny P.B."/>
            <person name="Labbe J."/>
            <person name="Martin A.F."/>
        </authorList>
    </citation>
    <scope>NUCLEOTIDE SEQUENCE</scope>
    <source>
        <strain evidence="1">BPL698</strain>
    </source>
</reference>
<dbReference type="Proteomes" id="UP001207468">
    <property type="component" value="Unassembled WGS sequence"/>
</dbReference>
<keyword evidence="2" id="KW-1185">Reference proteome</keyword>